<organism evidence="2">
    <name type="scientific">Drosophila melanogaster</name>
    <name type="common">Fruit fly</name>
    <dbReference type="NCBI Taxonomy" id="7227"/>
    <lineage>
        <taxon>Eukaryota</taxon>
        <taxon>Metazoa</taxon>
        <taxon>Ecdysozoa</taxon>
        <taxon>Arthropoda</taxon>
        <taxon>Hexapoda</taxon>
        <taxon>Insecta</taxon>
        <taxon>Pterygota</taxon>
        <taxon>Neoptera</taxon>
        <taxon>Endopterygota</taxon>
        <taxon>Diptera</taxon>
        <taxon>Brachycera</taxon>
        <taxon>Muscomorpha</taxon>
        <taxon>Ephydroidea</taxon>
        <taxon>Drosophilidae</taxon>
        <taxon>Drosophila</taxon>
        <taxon>Sophophora</taxon>
    </lineage>
</organism>
<dbReference type="AlphaFoldDB" id="Q6IJK9"/>
<proteinExistence type="predicted"/>
<accession>Q6IJK9</accession>
<evidence type="ECO:0000256" key="1">
    <source>
        <dbReference type="SAM" id="MobiDB-lite"/>
    </source>
</evidence>
<feature type="region of interest" description="Disordered" evidence="1">
    <location>
        <begin position="59"/>
        <end position="88"/>
    </location>
</feature>
<reference evidence="2" key="1">
    <citation type="journal article" date="2003" name="Genome Biol.">
        <title>An integrated gene annotation and transcriptional profiling approach towards the full gene content of the Drosophila genome.</title>
        <authorList>
            <person name="Hild M."/>
            <person name="Beckmann B."/>
            <person name="Haas S.A."/>
            <person name="Koch B."/>
            <person name="Solovyev V."/>
            <person name="Busold C."/>
            <person name="Fellenberg K."/>
            <person name="Boutros M."/>
            <person name="Vingron M."/>
            <person name="Sauer F."/>
            <person name="Hoheisel J.D."/>
            <person name="Paro R."/>
        </authorList>
    </citation>
    <scope>NUCLEOTIDE SEQUENCE</scope>
</reference>
<protein>
    <submittedName>
        <fullName evidence="2">HDC14682</fullName>
    </submittedName>
</protein>
<evidence type="ECO:0000313" key="2">
    <source>
        <dbReference type="EMBL" id="DAA04212.1"/>
    </source>
</evidence>
<gene>
    <name evidence="2" type="ORF">HDC14682</name>
</gene>
<name>Q6IJK9_DROME</name>
<sequence>MPGTYRTIVPGNWTTPDWSLKTLINQNLSRHHAGGIAGNFVVALTSPMSGDGHLDWPTMPNPDSQRARHKSWPAQQQGGKKGTCTPPTYIQRQSGAKIKWDKISWCRPPRSGQHQKPKIRQCPHFFGLGSSRNWERRNCTSRKRYVSWHLHFPPYRMPISSRPLSQLSVCICSFGWTPLRMRVLRNAGNRRQTVDSSRSKAYGRL</sequence>
<dbReference type="EMBL" id="BK002707">
    <property type="protein sequence ID" value="DAA04212.1"/>
    <property type="molecule type" value="Genomic_DNA"/>
</dbReference>